<dbReference type="GO" id="GO:0098796">
    <property type="term" value="C:membrane protein complex"/>
    <property type="evidence" value="ECO:0007669"/>
    <property type="project" value="UniProtKB-ARBA"/>
</dbReference>
<evidence type="ECO:0000256" key="1">
    <source>
        <dbReference type="ARBA" id="ARBA00022448"/>
    </source>
</evidence>
<reference evidence="5" key="1">
    <citation type="submission" date="2016-01" db="EMBL/GenBank/DDBJ databases">
        <authorList>
            <person name="Mcilroy J.S."/>
            <person name="Karst M S."/>
            <person name="Albertsen M."/>
        </authorList>
    </citation>
    <scope>NUCLEOTIDE SEQUENCE</scope>
    <source>
        <strain evidence="5">Cfx-K</strain>
    </source>
</reference>
<dbReference type="FunFam" id="3.40.50.300:FF:000032">
    <property type="entry name" value="Export ABC transporter ATP-binding protein"/>
    <property type="match status" value="1"/>
</dbReference>
<organism evidence="5 6">
    <name type="scientific">Candidatus Promineifilum breve</name>
    <dbReference type="NCBI Taxonomy" id="1806508"/>
    <lineage>
        <taxon>Bacteria</taxon>
        <taxon>Bacillati</taxon>
        <taxon>Chloroflexota</taxon>
        <taxon>Ardenticatenia</taxon>
        <taxon>Candidatus Promineifilales</taxon>
        <taxon>Candidatus Promineifilaceae</taxon>
        <taxon>Candidatus Promineifilum</taxon>
    </lineage>
</organism>
<dbReference type="KEGG" id="pbf:CFX0092_A1683"/>
<sequence length="258" mass="27814">MIHMRNITKTYHMGENVVHALRGLDLDIADGEFVAIMGPSGSGKSTLMNILGCLDIPDSGDYLLGGEDVSRLSDDEQARIRNKRIGFVFQQFNLLPRTPALKQVALPLMYAGYDRAERLSRAAAALERVGLGDRQHHKPDELSGGQQQRVAIARAIAVNPTIILADEPTGALDTHTGDEIMAIFEELHAQGNTVIVITHEPDVAARAGRVIWIRDGLVVEHVGRVGNPPLAAGDGGIVVRATAEEGGMPSRPTIERAL</sequence>
<dbReference type="GO" id="GO:0005524">
    <property type="term" value="F:ATP binding"/>
    <property type="evidence" value="ECO:0007669"/>
    <property type="project" value="UniProtKB-KW"/>
</dbReference>
<keyword evidence="6" id="KW-1185">Reference proteome</keyword>
<dbReference type="EMBL" id="LN890655">
    <property type="protein sequence ID" value="CUS03561.2"/>
    <property type="molecule type" value="Genomic_DNA"/>
</dbReference>
<keyword evidence="5" id="KW-0378">Hydrolase</keyword>
<dbReference type="SMART" id="SM00382">
    <property type="entry name" value="AAA"/>
    <property type="match status" value="1"/>
</dbReference>
<dbReference type="PANTHER" id="PTHR24220">
    <property type="entry name" value="IMPORT ATP-BINDING PROTEIN"/>
    <property type="match status" value="1"/>
</dbReference>
<dbReference type="SUPFAM" id="SSF52540">
    <property type="entry name" value="P-loop containing nucleoside triphosphate hydrolases"/>
    <property type="match status" value="1"/>
</dbReference>
<dbReference type="OrthoDB" id="9804270at2"/>
<evidence type="ECO:0000313" key="5">
    <source>
        <dbReference type="EMBL" id="CUS03561.2"/>
    </source>
</evidence>
<proteinExistence type="predicted"/>
<dbReference type="PROSITE" id="PS00211">
    <property type="entry name" value="ABC_TRANSPORTER_1"/>
    <property type="match status" value="1"/>
</dbReference>
<dbReference type="InterPro" id="IPR003439">
    <property type="entry name" value="ABC_transporter-like_ATP-bd"/>
</dbReference>
<dbReference type="InterPro" id="IPR017911">
    <property type="entry name" value="MacB-like_ATP-bd"/>
</dbReference>
<dbReference type="InterPro" id="IPR015854">
    <property type="entry name" value="ABC_transpr_LolD-like"/>
</dbReference>
<dbReference type="EC" id="3.6.3.-" evidence="5"/>
<dbReference type="Pfam" id="PF00005">
    <property type="entry name" value="ABC_tran"/>
    <property type="match status" value="1"/>
</dbReference>
<dbReference type="PANTHER" id="PTHR24220:SF86">
    <property type="entry name" value="ABC TRANSPORTER ABCH.1"/>
    <property type="match status" value="1"/>
</dbReference>
<dbReference type="Gene3D" id="3.40.50.300">
    <property type="entry name" value="P-loop containing nucleotide triphosphate hydrolases"/>
    <property type="match status" value="1"/>
</dbReference>
<dbReference type="AlphaFoldDB" id="A0A160T0S4"/>
<accession>A0A160T0S4</accession>
<evidence type="ECO:0000256" key="3">
    <source>
        <dbReference type="ARBA" id="ARBA00022840"/>
    </source>
</evidence>
<dbReference type="GO" id="GO:0005886">
    <property type="term" value="C:plasma membrane"/>
    <property type="evidence" value="ECO:0007669"/>
    <property type="project" value="TreeGrafter"/>
</dbReference>
<dbReference type="Proteomes" id="UP000215027">
    <property type="component" value="Chromosome I"/>
</dbReference>
<evidence type="ECO:0000313" key="6">
    <source>
        <dbReference type="Proteomes" id="UP000215027"/>
    </source>
</evidence>
<gene>
    <name evidence="5" type="primary">yknY</name>
    <name evidence="5" type="ORF">CFX0092_A1683</name>
</gene>
<keyword evidence="1" id="KW-0813">Transport</keyword>
<dbReference type="InterPro" id="IPR027417">
    <property type="entry name" value="P-loop_NTPase"/>
</dbReference>
<dbReference type="GO" id="GO:0016887">
    <property type="term" value="F:ATP hydrolysis activity"/>
    <property type="evidence" value="ECO:0007669"/>
    <property type="project" value="InterPro"/>
</dbReference>
<name>A0A160T0S4_9CHLR</name>
<dbReference type="GO" id="GO:0022857">
    <property type="term" value="F:transmembrane transporter activity"/>
    <property type="evidence" value="ECO:0007669"/>
    <property type="project" value="UniProtKB-ARBA"/>
</dbReference>
<protein>
    <submittedName>
        <fullName evidence="5">Uncharacterized ABC transporter ATP-binding protein YknY</fullName>
        <ecNumber evidence="5">3.6.3.-</ecNumber>
    </submittedName>
</protein>
<evidence type="ECO:0000259" key="4">
    <source>
        <dbReference type="PROSITE" id="PS50893"/>
    </source>
</evidence>
<dbReference type="InterPro" id="IPR003593">
    <property type="entry name" value="AAA+_ATPase"/>
</dbReference>
<dbReference type="RefSeq" id="WP_095043030.1">
    <property type="nucleotide sequence ID" value="NZ_LN890655.1"/>
</dbReference>
<dbReference type="InterPro" id="IPR017871">
    <property type="entry name" value="ABC_transporter-like_CS"/>
</dbReference>
<dbReference type="CDD" id="cd03255">
    <property type="entry name" value="ABC_MJ0796_LolCDE_FtsE"/>
    <property type="match status" value="1"/>
</dbReference>
<evidence type="ECO:0000256" key="2">
    <source>
        <dbReference type="ARBA" id="ARBA00022741"/>
    </source>
</evidence>
<keyword evidence="2" id="KW-0547">Nucleotide-binding</keyword>
<keyword evidence="3 5" id="KW-0067">ATP-binding</keyword>
<feature type="domain" description="ABC transporter" evidence="4">
    <location>
        <begin position="2"/>
        <end position="241"/>
    </location>
</feature>
<dbReference type="PROSITE" id="PS50893">
    <property type="entry name" value="ABC_TRANSPORTER_2"/>
    <property type="match status" value="1"/>
</dbReference>